<feature type="compositionally biased region" description="Polar residues" evidence="1">
    <location>
        <begin position="11"/>
        <end position="22"/>
    </location>
</feature>
<evidence type="ECO:0000313" key="3">
    <source>
        <dbReference type="Proteomes" id="UP001499878"/>
    </source>
</evidence>
<accession>A0ABP9T4A3</accession>
<keyword evidence="3" id="KW-1185">Reference proteome</keyword>
<reference evidence="3" key="1">
    <citation type="journal article" date="2019" name="Int. J. Syst. Evol. Microbiol.">
        <title>The Global Catalogue of Microorganisms (GCM) 10K type strain sequencing project: providing services to taxonomists for standard genome sequencing and annotation.</title>
        <authorList>
            <consortium name="The Broad Institute Genomics Platform"/>
            <consortium name="The Broad Institute Genome Sequencing Center for Infectious Disease"/>
            <person name="Wu L."/>
            <person name="Ma J."/>
        </authorList>
    </citation>
    <scope>NUCLEOTIDE SEQUENCE [LARGE SCALE GENOMIC DNA]</scope>
    <source>
        <strain evidence="3">JCM 18306</strain>
    </source>
</reference>
<sequence length="67" mass="6942">MAWRTGALRSQPDNRSMRSPTVISGDVTDSLLGFEENGGGGAGPAYGIRQRSQGGRYVSVAALSEAA</sequence>
<organism evidence="2 3">
    <name type="scientific">Streptomyces thinghirensis</name>
    <dbReference type="NCBI Taxonomy" id="551547"/>
    <lineage>
        <taxon>Bacteria</taxon>
        <taxon>Bacillati</taxon>
        <taxon>Actinomycetota</taxon>
        <taxon>Actinomycetes</taxon>
        <taxon>Kitasatosporales</taxon>
        <taxon>Streptomycetaceae</taxon>
        <taxon>Streptomyces</taxon>
    </lineage>
</organism>
<feature type="region of interest" description="Disordered" evidence="1">
    <location>
        <begin position="1"/>
        <end position="24"/>
    </location>
</feature>
<evidence type="ECO:0000256" key="1">
    <source>
        <dbReference type="SAM" id="MobiDB-lite"/>
    </source>
</evidence>
<evidence type="ECO:0000313" key="2">
    <source>
        <dbReference type="EMBL" id="GAA5210687.1"/>
    </source>
</evidence>
<gene>
    <name evidence="2" type="ORF">GCM10023323_39310</name>
</gene>
<name>A0ABP9T4A3_9ACTN</name>
<proteinExistence type="predicted"/>
<dbReference type="EMBL" id="BAABJR010000009">
    <property type="protein sequence ID" value="GAA5210687.1"/>
    <property type="molecule type" value="Genomic_DNA"/>
</dbReference>
<comment type="caution">
    <text evidence="2">The sequence shown here is derived from an EMBL/GenBank/DDBJ whole genome shotgun (WGS) entry which is preliminary data.</text>
</comment>
<dbReference type="Proteomes" id="UP001499878">
    <property type="component" value="Unassembled WGS sequence"/>
</dbReference>
<protein>
    <submittedName>
        <fullName evidence="2">Uncharacterized protein</fullName>
    </submittedName>
</protein>